<evidence type="ECO:0008006" key="6">
    <source>
        <dbReference type="Google" id="ProtNLM"/>
    </source>
</evidence>
<dbReference type="PROSITE" id="PS50294">
    <property type="entry name" value="WD_REPEATS_REGION"/>
    <property type="match status" value="2"/>
</dbReference>
<reference evidence="5" key="1">
    <citation type="submission" date="2021-01" db="EMBL/GenBank/DDBJ databases">
        <authorList>
            <person name="Corre E."/>
            <person name="Pelletier E."/>
            <person name="Niang G."/>
            <person name="Scheremetjew M."/>
            <person name="Finn R."/>
            <person name="Kale V."/>
            <person name="Holt S."/>
            <person name="Cochrane G."/>
            <person name="Meng A."/>
            <person name="Brown T."/>
            <person name="Cohen L."/>
        </authorList>
    </citation>
    <scope>NUCLEOTIDE SEQUENCE</scope>
    <source>
        <strain evidence="5">NIES-2562</strain>
    </source>
</reference>
<feature type="compositionally biased region" description="Acidic residues" evidence="4">
    <location>
        <begin position="54"/>
        <end position="65"/>
    </location>
</feature>
<feature type="region of interest" description="Disordered" evidence="4">
    <location>
        <begin position="602"/>
        <end position="629"/>
    </location>
</feature>
<organism evidence="5">
    <name type="scientific">Palpitomonas bilix</name>
    <dbReference type="NCBI Taxonomy" id="652834"/>
    <lineage>
        <taxon>Eukaryota</taxon>
        <taxon>Eukaryota incertae sedis</taxon>
    </lineage>
</organism>
<feature type="compositionally biased region" description="Basic residues" evidence="4">
    <location>
        <begin position="620"/>
        <end position="629"/>
    </location>
</feature>
<dbReference type="InterPro" id="IPR051858">
    <property type="entry name" value="WD_repeat_GAD-1"/>
</dbReference>
<dbReference type="InterPro" id="IPR015943">
    <property type="entry name" value="WD40/YVTN_repeat-like_dom_sf"/>
</dbReference>
<dbReference type="Pfam" id="PF00400">
    <property type="entry name" value="WD40"/>
    <property type="match status" value="3"/>
</dbReference>
<feature type="region of interest" description="Disordered" evidence="4">
    <location>
        <begin position="1"/>
        <end position="97"/>
    </location>
</feature>
<feature type="compositionally biased region" description="Basic and acidic residues" evidence="4">
    <location>
        <begin position="38"/>
        <end position="53"/>
    </location>
</feature>
<feature type="compositionally biased region" description="Basic and acidic residues" evidence="4">
    <location>
        <begin position="602"/>
        <end position="619"/>
    </location>
</feature>
<gene>
    <name evidence="5" type="ORF">PBIL07802_LOCUS29062</name>
</gene>
<feature type="compositionally biased region" description="Basic and acidic residues" evidence="4">
    <location>
        <begin position="66"/>
        <end position="82"/>
    </location>
</feature>
<dbReference type="GO" id="GO:0005634">
    <property type="term" value="C:nucleus"/>
    <property type="evidence" value="ECO:0007669"/>
    <property type="project" value="TreeGrafter"/>
</dbReference>
<dbReference type="PRINTS" id="PR00320">
    <property type="entry name" value="GPROTEINBRPT"/>
</dbReference>
<dbReference type="SMART" id="SM00320">
    <property type="entry name" value="WD40"/>
    <property type="match status" value="6"/>
</dbReference>
<dbReference type="InterPro" id="IPR019775">
    <property type="entry name" value="WD40_repeat_CS"/>
</dbReference>
<dbReference type="Gene3D" id="2.130.10.10">
    <property type="entry name" value="YVTN repeat-like/Quinoprotein amine dehydrogenase"/>
    <property type="match status" value="3"/>
</dbReference>
<keyword evidence="1 3" id="KW-0853">WD repeat</keyword>
<feature type="repeat" description="WD" evidence="3">
    <location>
        <begin position="211"/>
        <end position="247"/>
    </location>
</feature>
<dbReference type="GO" id="GO:0035861">
    <property type="term" value="C:site of double-strand break"/>
    <property type="evidence" value="ECO:0007669"/>
    <property type="project" value="TreeGrafter"/>
</dbReference>
<feature type="region of interest" description="Disordered" evidence="4">
    <location>
        <begin position="510"/>
        <end position="536"/>
    </location>
</feature>
<accession>A0A7S3LVH9</accession>
<dbReference type="InterPro" id="IPR020472">
    <property type="entry name" value="WD40_PAC1"/>
</dbReference>
<keyword evidence="2" id="KW-0677">Repeat</keyword>
<evidence type="ECO:0000256" key="1">
    <source>
        <dbReference type="ARBA" id="ARBA00022574"/>
    </source>
</evidence>
<dbReference type="SUPFAM" id="SSF50978">
    <property type="entry name" value="WD40 repeat-like"/>
    <property type="match status" value="1"/>
</dbReference>
<protein>
    <recommendedName>
        <fullName evidence="6">Guanine nucleotide-binding protein subunit beta-like protein</fullName>
    </recommendedName>
</protein>
<dbReference type="AlphaFoldDB" id="A0A7S3LVH9"/>
<dbReference type="PANTHER" id="PTHR16017">
    <property type="entry name" value="GASTRULATION DEFECTIVE PROTEIN 1-RELATED"/>
    <property type="match status" value="1"/>
</dbReference>
<evidence type="ECO:0000256" key="3">
    <source>
        <dbReference type="PROSITE-ProRule" id="PRU00221"/>
    </source>
</evidence>
<dbReference type="PROSITE" id="PS00678">
    <property type="entry name" value="WD_REPEATS_1"/>
    <property type="match status" value="1"/>
</dbReference>
<dbReference type="EMBL" id="HBIB01044486">
    <property type="protein sequence ID" value="CAE0266720.1"/>
    <property type="molecule type" value="Transcribed_RNA"/>
</dbReference>
<evidence type="ECO:0000256" key="2">
    <source>
        <dbReference type="ARBA" id="ARBA00022737"/>
    </source>
</evidence>
<dbReference type="InterPro" id="IPR001680">
    <property type="entry name" value="WD40_rpt"/>
</dbReference>
<name>A0A7S3LVH9_9EUKA</name>
<dbReference type="PANTHER" id="PTHR16017:SF0">
    <property type="entry name" value="WD REPEAT-CONTAINING PROTEIN 70"/>
    <property type="match status" value="1"/>
</dbReference>
<sequence length="629" mass="69097">MGLDGTSFGAALTSSFMKKKKKKGGKAEVPAWWGGRSGEGEDGHEEGGEKAGAEEEVVFESEEAMAEERRRREAAEQRKKEGGGGGRRMVDDDDDDDMGHQVPCTSRAEMKGHTRAVSAIAIDPKGVRVATGGHDYMLRMWDFGGMNEALESFRTVEVEEGHPIYSVAYSPSGDQLIVATGSCQPKIYDREGHFLHELPKGDMYLYDPKHCKGHTHSMVGVAWHPTEKNTVYTGSSDGTMRVWDIHTDIKSLEKAEDMSAMEASKMLASSKRTLKARGVGGKRCPLTAMATSKKSGKYAVAGCVDGSLQVWNVASASSSSNPDMYLKGAAGGKITAVTLTQDDTKLAARADDGYLRVFDMRKLKSPLFSVPSLPSLFDGDALLSSPDDDLFVTAATRQEGGSTVYFFDTMTMKEVHSEVVAESAVSSLAWHPAINQIFCGCVNGSVVVMYDEELSHRGVLPCLQRKKKKRDAIEAMDFGGVPEIYTPETLPFREGPYTAEEKKEEIRRNNALKKERERQTKKPEMPMTGPGVGGKVGTSWSKTVVDMFGLARDDSRFEDPREAILKHADAAAANPMYVNHAYKDTQPTAVYDVEGALAEQEEKEKLKEMREKYGDEFGAKPKKRKERPF</sequence>
<feature type="repeat" description="WD" evidence="3">
    <location>
        <begin position="110"/>
        <end position="142"/>
    </location>
</feature>
<evidence type="ECO:0000256" key="4">
    <source>
        <dbReference type="SAM" id="MobiDB-lite"/>
    </source>
</evidence>
<evidence type="ECO:0000313" key="5">
    <source>
        <dbReference type="EMBL" id="CAE0266720.1"/>
    </source>
</evidence>
<dbReference type="PROSITE" id="PS50082">
    <property type="entry name" value="WD_REPEATS_2"/>
    <property type="match status" value="2"/>
</dbReference>
<proteinExistence type="predicted"/>
<feature type="compositionally biased region" description="Basic and acidic residues" evidence="4">
    <location>
        <begin position="510"/>
        <end position="524"/>
    </location>
</feature>
<dbReference type="InterPro" id="IPR036322">
    <property type="entry name" value="WD40_repeat_dom_sf"/>
</dbReference>